<dbReference type="Pfam" id="PF10145">
    <property type="entry name" value="PhageMin_Tail"/>
    <property type="match status" value="1"/>
</dbReference>
<reference evidence="5" key="1">
    <citation type="submission" date="2021-07" db="EMBL/GenBank/DDBJ databases">
        <title>Genomic diversity and antimicrobial resistance of Prevotella spp. isolated from chronic lung disease airways.</title>
        <authorList>
            <person name="Webb K.A."/>
            <person name="Olagoke O.S."/>
            <person name="Baird T."/>
            <person name="Neill J."/>
            <person name="Pham A."/>
            <person name="Wells T.J."/>
            <person name="Ramsay K.A."/>
            <person name="Bell S.C."/>
            <person name="Sarovich D.S."/>
            <person name="Price E.P."/>
        </authorList>
    </citation>
    <scope>NUCLEOTIDE SEQUENCE</scope>
    <source>
        <strain evidence="5">SCHI0047.S.3</strain>
    </source>
</reference>
<feature type="transmembrane region" description="Helical" evidence="3">
    <location>
        <begin position="708"/>
        <end position="726"/>
    </location>
</feature>
<accession>A0AAW4NU29</accession>
<keyword evidence="3" id="KW-0472">Membrane</keyword>
<evidence type="ECO:0000313" key="5">
    <source>
        <dbReference type="EMBL" id="MBW4866717.1"/>
    </source>
</evidence>
<sequence>MAGYNEVYTTTVKLNSEEAKNRLLELQKVVDTLKQKRNEAFKANDMQLFAALGKDLSKAEHELKLFKNQTMSVVETLKHIDSSSVEQLEKAVRSLKRQQKKTNDENLYAEIAVQIQRCKERIDEFKQAERGATEEAKALSAGMLNLRNVMSNIGHASLNKLREAESYLKQQVSNQDPSSTSYATSVSQLKEVQAQILKIESEQKRVNQLIDQYDDEIKQAHKDMSTVQRETKLVNDTLRTLDHASVDKLQYSIKIINENLRHMDRGTEEFKQMSEQAKRLRTELAKVNFEGRAQQSWINRTADWFNKMQGMAIAAVASLSGVALTVRQCVSEFAKMDEELVNVQKYTGQTKQEVEEMNETFKNMNTRTPREKLNELAQDAGRLGIHTKQAVEEFVDGADKINVALGDDLGDDAVKNIGKLAQMFGEDKTKGLRGAMLATGSVVNELAQNSSAAGSYLVDFTARLAGVGKQAKLSQQQIMSYASVLDQNMQQDETAATAMSGLISKMFQNPAKFAKIAGQNVKEFSKLLKTDANEALLRFFAAMKAKGGFAQLAPMFEKMNLDGSRSVGVLSVMADKLDDVKKAQVLANQAYASGTSVLNEFNTQMSSEQAKLDIASKKFKEMRIELGKELMPVARYAITTGSVLVKVLFTLINFGKEHIKGIIALTTVVAVLTATYKAGTIAVYAWYVKEHALLALQKVSVIWTKARIAAINTLKIAFFLLTGQISKAKAALEVMRAASLTNPYTAILTVVIALGYAIYKLVGYFKSQNEQMQKNTAAVKEMLATQKAMNEVTQEANKTTSEEITRMKLLRKTLTDNKEKLKDRKKALEEIQSIVPEYHGALTKEGLLIHSNSKVLDDYCDNLIKAAKAQAAFNKLTEIQAKSLDHEDILNHRKGNQAFIGKKMKQIGLSADYGLRYVDGDKYVMEKLDKNGGEVGELKTISREQYLQYVHYQKIHFNNVRRIKEEQQILDINKKISDKLSEIAKQTNEEKKTTGGTFDPSGRGEDEKAKKKREAEERRRKAEQKRAMLAELKAAKAHTDELQAQNIAAVAAGLKTDRQFVNDQHRIAIAGIDDQIAIYKKYNEEYRQLSDDRMREEEEMSRTHNKFLLKDIVKRNQLEVAQAHADFLNVNSEIYMNEEALNERLYEIDMSAMADRIAALREGSEEWLDAKDEMERAELEHSIQQQRHFAELLSRYREQWGRKDVKQQQQIELMGLQTLYEKKLIKEKEYQEMRKLIIAKYEEEASEVNLKNSKGITQRDYVDTTYRTVRNNAEADYENQHGEGSSVIDFMTKDLDIFATSWATIKKMEQDGVISHQEAMQMMLKATGDLGEGMVHKMQAAMDAIQPIMNAMSSYWAAQSDYEQRVTEKKYDKLINAAGKNSAKQKKLEEKKQKDIAKIKTKYNKKQMKMEIAQATATMLIGAMSAYTSALKGAPYPANQILAPLAAGIATAAGLLNIAAIKKQHAAEEAGYYEGGFTGGSNYRRRAGVVHEGEFVVNHSGVNNTALGPVLQMIDVAQRNNTIGQLSSADVSRQLGQGGTAVVAPVVNVANDNAELKSTLQEVVQVVALLHESVKNGIPAFYTIDGENGVARGLEKLKKLKKNV</sequence>
<feature type="coiled-coil region" evidence="1">
    <location>
        <begin position="189"/>
        <end position="230"/>
    </location>
</feature>
<feature type="compositionally biased region" description="Basic and acidic residues" evidence="2">
    <location>
        <begin position="1002"/>
        <end position="1024"/>
    </location>
</feature>
<dbReference type="NCBIfam" id="TIGR01760">
    <property type="entry name" value="tape_meas_TP901"/>
    <property type="match status" value="1"/>
</dbReference>
<keyword evidence="3" id="KW-0812">Transmembrane</keyword>
<feature type="coiled-coil region" evidence="1">
    <location>
        <begin position="85"/>
        <end position="135"/>
    </location>
</feature>
<feature type="transmembrane region" description="Helical" evidence="3">
    <location>
        <begin position="746"/>
        <end position="765"/>
    </location>
</feature>
<evidence type="ECO:0000256" key="3">
    <source>
        <dbReference type="SAM" id="Phobius"/>
    </source>
</evidence>
<keyword evidence="1" id="KW-0175">Coiled coil</keyword>
<proteinExistence type="predicted"/>
<feature type="transmembrane region" description="Helical" evidence="3">
    <location>
        <begin position="633"/>
        <end position="655"/>
    </location>
</feature>
<feature type="transmembrane region" description="Helical" evidence="3">
    <location>
        <begin position="661"/>
        <end position="687"/>
    </location>
</feature>
<feature type="coiled-coil region" evidence="1">
    <location>
        <begin position="804"/>
        <end position="831"/>
    </location>
</feature>
<protein>
    <submittedName>
        <fullName evidence="5">Phage tail tape measure protein</fullName>
    </submittedName>
</protein>
<feature type="domain" description="Phage tail tape measure protein" evidence="4">
    <location>
        <begin position="360"/>
        <end position="544"/>
    </location>
</feature>
<feature type="region of interest" description="Disordered" evidence="2">
    <location>
        <begin position="986"/>
        <end position="1024"/>
    </location>
</feature>
<evidence type="ECO:0000313" key="6">
    <source>
        <dbReference type="Proteomes" id="UP001196873"/>
    </source>
</evidence>
<dbReference type="InterPro" id="IPR010090">
    <property type="entry name" value="Phage_tape_meas"/>
</dbReference>
<name>A0AAW4NU29_9BACT</name>
<comment type="caution">
    <text evidence="5">The sequence shown here is derived from an EMBL/GenBank/DDBJ whole genome shotgun (WGS) entry which is preliminary data.</text>
</comment>
<dbReference type="RefSeq" id="WP_219427474.1">
    <property type="nucleotide sequence ID" value="NZ_JAHXRD010000005.1"/>
</dbReference>
<keyword evidence="3" id="KW-1133">Transmembrane helix</keyword>
<dbReference type="EMBL" id="JAHXRF010000020">
    <property type="protein sequence ID" value="MBW4866717.1"/>
    <property type="molecule type" value="Genomic_DNA"/>
</dbReference>
<organism evidence="5 6">
    <name type="scientific">Segatella salivae</name>
    <dbReference type="NCBI Taxonomy" id="228604"/>
    <lineage>
        <taxon>Bacteria</taxon>
        <taxon>Pseudomonadati</taxon>
        <taxon>Bacteroidota</taxon>
        <taxon>Bacteroidia</taxon>
        <taxon>Bacteroidales</taxon>
        <taxon>Prevotellaceae</taxon>
        <taxon>Segatella</taxon>
    </lineage>
</organism>
<evidence type="ECO:0000256" key="2">
    <source>
        <dbReference type="SAM" id="MobiDB-lite"/>
    </source>
</evidence>
<feature type="coiled-coil region" evidence="1">
    <location>
        <begin position="1072"/>
        <end position="1106"/>
    </location>
</feature>
<gene>
    <name evidence="5" type="ORF">KZY68_12060</name>
</gene>
<dbReference type="Proteomes" id="UP001196873">
    <property type="component" value="Unassembled WGS sequence"/>
</dbReference>
<evidence type="ECO:0000256" key="1">
    <source>
        <dbReference type="SAM" id="Coils"/>
    </source>
</evidence>
<feature type="coiled-coil region" evidence="1">
    <location>
        <begin position="263"/>
        <end position="290"/>
    </location>
</feature>
<evidence type="ECO:0000259" key="4">
    <source>
        <dbReference type="Pfam" id="PF10145"/>
    </source>
</evidence>